<reference evidence="2 3" key="1">
    <citation type="submission" date="2021-12" db="EMBL/GenBank/DDBJ databases">
        <title>Genome seq of p7.</title>
        <authorList>
            <person name="Seo T."/>
        </authorList>
    </citation>
    <scope>NUCLEOTIDE SEQUENCE [LARGE SCALE GENOMIC DNA]</scope>
    <source>
        <strain evidence="2 3">P7</strain>
    </source>
</reference>
<feature type="chain" id="PRO_5045881094" evidence="1">
    <location>
        <begin position="37"/>
        <end position="166"/>
    </location>
</feature>
<protein>
    <submittedName>
        <fullName evidence="2">Uncharacterized protein</fullName>
    </submittedName>
</protein>
<keyword evidence="3" id="KW-1185">Reference proteome</keyword>
<evidence type="ECO:0000313" key="2">
    <source>
        <dbReference type="EMBL" id="MCE4538297.1"/>
    </source>
</evidence>
<proteinExistence type="predicted"/>
<keyword evidence="1" id="KW-0732">Signal</keyword>
<dbReference type="Proteomes" id="UP001201463">
    <property type="component" value="Unassembled WGS sequence"/>
</dbReference>
<comment type="caution">
    <text evidence="2">The sequence shown here is derived from an EMBL/GenBank/DDBJ whole genome shotgun (WGS) entry which is preliminary data.</text>
</comment>
<gene>
    <name evidence="2" type="ORF">LXT12_13650</name>
</gene>
<dbReference type="EMBL" id="JAJTWT010000005">
    <property type="protein sequence ID" value="MCE4538297.1"/>
    <property type="molecule type" value="Genomic_DNA"/>
</dbReference>
<feature type="signal peptide" evidence="1">
    <location>
        <begin position="1"/>
        <end position="36"/>
    </location>
</feature>
<sequence length="166" mass="17760">MPTRYSLARRTPALNGLFAGLACAITLALTAGPAFAQSALDRVEINGRVFEAPARYDVLESCKQADDQLQQALLSTWFRERLYGTVDVNFVVTDGEVQGVNARGVSFNTALQVRRAVRQLQCTGAQPGTSIYRMQVVFVDPNAPSAGTAVAAGPGKPYVLALSPSR</sequence>
<name>A0ABS8XFL6_9BURK</name>
<evidence type="ECO:0000256" key="1">
    <source>
        <dbReference type="SAM" id="SignalP"/>
    </source>
</evidence>
<dbReference type="RefSeq" id="WP_233392737.1">
    <property type="nucleotide sequence ID" value="NZ_JAJTWT010000005.1"/>
</dbReference>
<evidence type="ECO:0000313" key="3">
    <source>
        <dbReference type="Proteomes" id="UP001201463"/>
    </source>
</evidence>
<organism evidence="2 3">
    <name type="scientific">Pelomonas caseinilytica</name>
    <dbReference type="NCBI Taxonomy" id="2906763"/>
    <lineage>
        <taxon>Bacteria</taxon>
        <taxon>Pseudomonadati</taxon>
        <taxon>Pseudomonadota</taxon>
        <taxon>Betaproteobacteria</taxon>
        <taxon>Burkholderiales</taxon>
        <taxon>Sphaerotilaceae</taxon>
        <taxon>Roseateles</taxon>
    </lineage>
</organism>
<accession>A0ABS8XFL6</accession>
<dbReference type="PROSITE" id="PS51257">
    <property type="entry name" value="PROKAR_LIPOPROTEIN"/>
    <property type="match status" value="1"/>
</dbReference>